<dbReference type="InterPro" id="IPR012338">
    <property type="entry name" value="Beta-lactam/transpept-like"/>
</dbReference>
<dbReference type="RefSeq" id="WP_184876067.1">
    <property type="nucleotide sequence ID" value="NZ_JACHEF010000006.1"/>
</dbReference>
<dbReference type="SUPFAM" id="SSF56601">
    <property type="entry name" value="beta-lactamase/transpeptidase-like"/>
    <property type="match status" value="1"/>
</dbReference>
<dbReference type="Proteomes" id="UP000556329">
    <property type="component" value="Unassembled WGS sequence"/>
</dbReference>
<name>A0A841PQC6_9HYPH</name>
<dbReference type="AlphaFoldDB" id="A0A841PQC6"/>
<keyword evidence="3" id="KW-1185">Reference proteome</keyword>
<evidence type="ECO:0000313" key="2">
    <source>
        <dbReference type="EMBL" id="MBB6412830.1"/>
    </source>
</evidence>
<dbReference type="EMBL" id="JACHEF010000006">
    <property type="protein sequence ID" value="MBB6412830.1"/>
    <property type="molecule type" value="Genomic_DNA"/>
</dbReference>
<evidence type="ECO:0000256" key="1">
    <source>
        <dbReference type="SAM" id="MobiDB-lite"/>
    </source>
</evidence>
<feature type="region of interest" description="Disordered" evidence="1">
    <location>
        <begin position="85"/>
        <end position="124"/>
    </location>
</feature>
<accession>A0A841PQC6</accession>
<dbReference type="Gene3D" id="3.40.710.10">
    <property type="entry name" value="DD-peptidase/beta-lactamase superfamily"/>
    <property type="match status" value="1"/>
</dbReference>
<comment type="caution">
    <text evidence="2">The sequence shown here is derived from an EMBL/GenBank/DDBJ whole genome shotgun (WGS) entry which is preliminary data.</text>
</comment>
<organism evidence="2 3">
    <name type="scientific">Mesorhizobium sangaii</name>
    <dbReference type="NCBI Taxonomy" id="505389"/>
    <lineage>
        <taxon>Bacteria</taxon>
        <taxon>Pseudomonadati</taxon>
        <taxon>Pseudomonadota</taxon>
        <taxon>Alphaproteobacteria</taxon>
        <taxon>Hyphomicrobiales</taxon>
        <taxon>Phyllobacteriaceae</taxon>
        <taxon>Mesorhizobium</taxon>
    </lineage>
</organism>
<gene>
    <name evidence="2" type="ORF">HNQ71_005522</name>
</gene>
<evidence type="ECO:0000313" key="3">
    <source>
        <dbReference type="Proteomes" id="UP000556329"/>
    </source>
</evidence>
<feature type="compositionally biased region" description="Polar residues" evidence="1">
    <location>
        <begin position="115"/>
        <end position="124"/>
    </location>
</feature>
<reference evidence="2 3" key="1">
    <citation type="submission" date="2020-08" db="EMBL/GenBank/DDBJ databases">
        <title>Genomic Encyclopedia of Type Strains, Phase IV (KMG-IV): sequencing the most valuable type-strain genomes for metagenomic binning, comparative biology and taxonomic classification.</title>
        <authorList>
            <person name="Goeker M."/>
        </authorList>
    </citation>
    <scope>NUCLEOTIDE SEQUENCE [LARGE SCALE GENOMIC DNA]</scope>
    <source>
        <strain evidence="2 3">DSM 100039</strain>
    </source>
</reference>
<proteinExistence type="predicted"/>
<sequence>MSMLQDVLDWSVAEGDLPFVVGLMGDRNGVRFSCSASEAVPVGRAAEDALFRIFSRSTSIFATAAMIPVDRGKLDASTPVEGIVRKRTCQRHDRSNADVPEQNRLPPTAPFSLERSPSTRNQAL</sequence>
<protein>
    <submittedName>
        <fullName evidence="2">Uncharacterized protein</fullName>
    </submittedName>
</protein>